<dbReference type="GO" id="GO:0005737">
    <property type="term" value="C:cytoplasm"/>
    <property type="evidence" value="ECO:0007669"/>
    <property type="project" value="TreeGrafter"/>
</dbReference>
<dbReference type="EC" id="2.3.3.9" evidence="2"/>
<feature type="active site" description="Proton acceptor" evidence="8">
    <location>
        <position position="173"/>
    </location>
</feature>
<evidence type="ECO:0000256" key="1">
    <source>
        <dbReference type="ARBA" id="ARBA00006394"/>
    </source>
</evidence>
<feature type="domain" description="Malate synthase TIM barrel" evidence="10">
    <location>
        <begin position="169"/>
        <end position="420"/>
    </location>
</feature>
<dbReference type="InterPro" id="IPR044856">
    <property type="entry name" value="Malate_synth_C_sf"/>
</dbReference>
<keyword evidence="13" id="KW-0012">Acyltransferase</keyword>
<sequence length="548" mass="59676">MTVLQTPAPHRSDRPASPPPPSGRIDVLGPAVPGAEEVLTPAALDFLAHLHDRFASGRAELLAARAVRRASLSNGQELRFSRQTPVVRYDPSWRVAGPGPGLADRRVELTGPADAATARAARHSGASTWVADLEDAMSPTWANVVGSQAVLADVVREWPTGAGPDAAPTLLVRPRGWHLVEKHLCHTDATGRSTPASASLVDFGLFALANAARLVERGHGPYFYLPKLETAAEARLWDQVFTETERVLGLRHGTIRATVLIETITAAFEMEEVLYELRHHCAGLNAGRWDYLFSIVKKFRDRGPAWVLPDRSELTMTTPFMHACTDLLVSTCHRRGAHAIGAMSTAVPDDRDPAATREALAEVAADKRREAEQGFDGTWVAHPGLVEVARNAFDEVLGGATDQRHRQRADVRVTAAELLDPRGLAGPVTDAGVRTNVSVAVRYMEAWLRGVGSVVLDGHVEDASTAEISRAQLWQWTTRRTVTVEGTPVTRDLVERLLDEVVAEQPRTPGDRFDDAAAMVRSVTLEETFPTFFTVPGYVEHLVTLPAR</sequence>
<evidence type="ECO:0000256" key="6">
    <source>
        <dbReference type="ARBA" id="ARBA00047918"/>
    </source>
</evidence>
<evidence type="ECO:0000256" key="8">
    <source>
        <dbReference type="PIRSR" id="PIRSR001363-1"/>
    </source>
</evidence>
<keyword evidence="4" id="KW-0816">Tricarboxylic acid cycle</keyword>
<dbReference type="PIRSF" id="PIRSF001363">
    <property type="entry name" value="Malate_synth"/>
    <property type="match status" value="1"/>
</dbReference>
<dbReference type="PANTHER" id="PTHR42902:SF1">
    <property type="entry name" value="MALATE SYNTHASE 1-RELATED"/>
    <property type="match status" value="1"/>
</dbReference>
<dbReference type="HOGENOM" id="CLU_018928_3_0_11"/>
<comment type="similarity">
    <text evidence="1">Belongs to the malate synthase family.</text>
</comment>
<keyword evidence="3" id="KW-0329">Glyoxylate bypass</keyword>
<evidence type="ECO:0000256" key="4">
    <source>
        <dbReference type="ARBA" id="ARBA00022532"/>
    </source>
</evidence>
<keyword evidence="5 13" id="KW-0808">Transferase</keyword>
<dbReference type="InterPro" id="IPR048355">
    <property type="entry name" value="MS_C"/>
</dbReference>
<keyword evidence="14" id="KW-1185">Reference proteome</keyword>
<feature type="domain" description="Malate synthase N-terminal" evidence="11">
    <location>
        <begin position="26"/>
        <end position="82"/>
    </location>
</feature>
<dbReference type="KEGG" id="mmar:MODMU_2864"/>
<protein>
    <recommendedName>
        <fullName evidence="7">Malate synthase</fullName>
        <ecNumber evidence="2">2.3.3.9</ecNumber>
    </recommendedName>
</protein>
<dbReference type="AlphaFoldDB" id="I4EY30"/>
<dbReference type="Pfam" id="PF01274">
    <property type="entry name" value="MS_TIM-barrel"/>
    <property type="match status" value="1"/>
</dbReference>
<evidence type="ECO:0000256" key="3">
    <source>
        <dbReference type="ARBA" id="ARBA00022435"/>
    </source>
</evidence>
<organism evidence="13 14">
    <name type="scientific">Modestobacter italicus (strain DSM 44449 / CECT 9708 / BC 501)</name>
    <dbReference type="NCBI Taxonomy" id="2732864"/>
    <lineage>
        <taxon>Bacteria</taxon>
        <taxon>Bacillati</taxon>
        <taxon>Actinomycetota</taxon>
        <taxon>Actinomycetes</taxon>
        <taxon>Geodermatophilales</taxon>
        <taxon>Geodermatophilaceae</taxon>
        <taxon>Modestobacter</taxon>
    </lineage>
</organism>
<comment type="catalytic activity">
    <reaction evidence="6">
        <text>glyoxylate + acetyl-CoA + H2O = (S)-malate + CoA + H(+)</text>
        <dbReference type="Rhea" id="RHEA:18181"/>
        <dbReference type="ChEBI" id="CHEBI:15377"/>
        <dbReference type="ChEBI" id="CHEBI:15378"/>
        <dbReference type="ChEBI" id="CHEBI:15589"/>
        <dbReference type="ChEBI" id="CHEBI:36655"/>
        <dbReference type="ChEBI" id="CHEBI:57287"/>
        <dbReference type="ChEBI" id="CHEBI:57288"/>
        <dbReference type="EC" id="2.3.3.9"/>
    </reaction>
</comment>
<dbReference type="OrthoDB" id="9768429at2"/>
<feature type="active site" description="Proton donor" evidence="8">
    <location>
        <position position="462"/>
    </location>
</feature>
<feature type="region of interest" description="Disordered" evidence="9">
    <location>
        <begin position="1"/>
        <end position="24"/>
    </location>
</feature>
<evidence type="ECO:0000256" key="5">
    <source>
        <dbReference type="ARBA" id="ARBA00022679"/>
    </source>
</evidence>
<evidence type="ECO:0000259" key="12">
    <source>
        <dbReference type="Pfam" id="PF20659"/>
    </source>
</evidence>
<evidence type="ECO:0000313" key="13">
    <source>
        <dbReference type="EMBL" id="CCH88293.1"/>
    </source>
</evidence>
<dbReference type="InterPro" id="IPR001465">
    <property type="entry name" value="Malate_synthase_TIM"/>
</dbReference>
<proteinExistence type="inferred from homology"/>
<dbReference type="SUPFAM" id="SSF51645">
    <property type="entry name" value="Malate synthase G"/>
    <property type="match status" value="1"/>
</dbReference>
<dbReference type="Pfam" id="PF20659">
    <property type="entry name" value="MS_C"/>
    <property type="match status" value="1"/>
</dbReference>
<dbReference type="PATRIC" id="fig|477641.3.peg.2719"/>
<evidence type="ECO:0000256" key="9">
    <source>
        <dbReference type="SAM" id="MobiDB-lite"/>
    </source>
</evidence>
<feature type="domain" description="Malate synthase C-terminal" evidence="12">
    <location>
        <begin position="429"/>
        <end position="538"/>
    </location>
</feature>
<dbReference type="InterPro" id="IPR006252">
    <property type="entry name" value="Malate_synthA"/>
</dbReference>
<dbReference type="GO" id="GO:0006099">
    <property type="term" value="P:tricarboxylic acid cycle"/>
    <property type="evidence" value="ECO:0007669"/>
    <property type="project" value="UniProtKB-KW"/>
</dbReference>
<evidence type="ECO:0000313" key="14">
    <source>
        <dbReference type="Proteomes" id="UP000006461"/>
    </source>
</evidence>
<dbReference type="Proteomes" id="UP000006461">
    <property type="component" value="Chromosome"/>
</dbReference>
<dbReference type="PANTHER" id="PTHR42902">
    <property type="entry name" value="MALATE SYNTHASE"/>
    <property type="match status" value="1"/>
</dbReference>
<dbReference type="Gene3D" id="3.20.20.360">
    <property type="entry name" value="Malate synthase, domain 3"/>
    <property type="match status" value="1"/>
</dbReference>
<accession>I4EY30</accession>
<dbReference type="Pfam" id="PF20656">
    <property type="entry name" value="MS_N"/>
    <property type="match status" value="1"/>
</dbReference>
<reference evidence="13 14" key="1">
    <citation type="journal article" date="2012" name="J. Bacteriol.">
        <title>Genome Sequence of Radiation-Resistant Modestobacter marinus Strain BC501, a Representative Actinobacterium That Thrives on Calcareous Stone Surfaces.</title>
        <authorList>
            <person name="Normand P."/>
            <person name="Gury J."/>
            <person name="Pujic P."/>
            <person name="Chouaia B."/>
            <person name="Crotti E."/>
            <person name="Brusetti L."/>
            <person name="Daffonchio D."/>
            <person name="Vacherie B."/>
            <person name="Barbe V."/>
            <person name="Medigue C."/>
            <person name="Calteau A."/>
            <person name="Ghodhbane-Gtari F."/>
            <person name="Essoussi I."/>
            <person name="Nouioui I."/>
            <person name="Abbassi-Ghozzi I."/>
            <person name="Gtari M."/>
        </authorList>
    </citation>
    <scope>NUCLEOTIDE SEQUENCE [LARGE SCALE GENOMIC DNA]</scope>
    <source>
        <strain evidence="14">BC 501</strain>
    </source>
</reference>
<dbReference type="InterPro" id="IPR046363">
    <property type="entry name" value="MS_N_TIM-barrel_dom"/>
</dbReference>
<dbReference type="EMBL" id="FO203431">
    <property type="protein sequence ID" value="CCH88293.1"/>
    <property type="molecule type" value="Genomic_DNA"/>
</dbReference>
<dbReference type="STRING" id="477641.MODMU_2864"/>
<dbReference type="FunFam" id="3.20.20.360:FF:000001">
    <property type="entry name" value="Malate synthase"/>
    <property type="match status" value="1"/>
</dbReference>
<evidence type="ECO:0000259" key="10">
    <source>
        <dbReference type="Pfam" id="PF01274"/>
    </source>
</evidence>
<dbReference type="OMA" id="QWIRHEV"/>
<dbReference type="InterPro" id="IPR048356">
    <property type="entry name" value="MS_N"/>
</dbReference>
<evidence type="ECO:0000256" key="7">
    <source>
        <dbReference type="ARBA" id="ARBA00068441"/>
    </source>
</evidence>
<dbReference type="FunFam" id="1.20.1220.12:FF:000001">
    <property type="entry name" value="Malate synthase"/>
    <property type="match status" value="1"/>
</dbReference>
<name>I4EY30_MODI5</name>
<dbReference type="GO" id="GO:0006097">
    <property type="term" value="P:glyoxylate cycle"/>
    <property type="evidence" value="ECO:0007669"/>
    <property type="project" value="UniProtKB-KW"/>
</dbReference>
<gene>
    <name evidence="13" type="primary">aceB</name>
    <name evidence="13" type="ordered locus">MODMU_2864</name>
</gene>
<dbReference type="Gene3D" id="1.20.1220.12">
    <property type="entry name" value="Malate synthase, domain III"/>
    <property type="match status" value="1"/>
</dbReference>
<dbReference type="InterPro" id="IPR011076">
    <property type="entry name" value="Malate_synth_sf"/>
</dbReference>
<dbReference type="GO" id="GO:0004474">
    <property type="term" value="F:malate synthase activity"/>
    <property type="evidence" value="ECO:0007669"/>
    <property type="project" value="UniProtKB-EC"/>
</dbReference>
<dbReference type="eggNOG" id="COG2225">
    <property type="taxonomic scope" value="Bacteria"/>
</dbReference>
<evidence type="ECO:0000259" key="11">
    <source>
        <dbReference type="Pfam" id="PF20656"/>
    </source>
</evidence>
<evidence type="ECO:0000256" key="2">
    <source>
        <dbReference type="ARBA" id="ARBA00012636"/>
    </source>
</evidence>